<reference evidence="6" key="1">
    <citation type="submission" date="2020-06" db="EMBL/GenBank/DDBJ databases">
        <authorList>
            <person name="Li T."/>
            <person name="Hu X."/>
            <person name="Zhang T."/>
            <person name="Song X."/>
            <person name="Zhang H."/>
            <person name="Dai N."/>
            <person name="Sheng W."/>
            <person name="Hou X."/>
            <person name="Wei L."/>
        </authorList>
    </citation>
    <scope>NUCLEOTIDE SEQUENCE</scope>
    <source>
        <strain evidence="6">G02</strain>
        <tissue evidence="6">Leaf</tissue>
    </source>
</reference>
<dbReference type="GO" id="GO:0004553">
    <property type="term" value="F:hydrolase activity, hydrolyzing O-glycosyl compounds"/>
    <property type="evidence" value="ECO:0007669"/>
    <property type="project" value="InterPro"/>
</dbReference>
<gene>
    <name evidence="6" type="ORF">Sradi_4487900</name>
</gene>
<dbReference type="PROSITE" id="PS00587">
    <property type="entry name" value="GLYCOSYL_HYDROL_F17"/>
    <property type="match status" value="1"/>
</dbReference>
<dbReference type="InterPro" id="IPR044965">
    <property type="entry name" value="Glyco_hydro_17_plant"/>
</dbReference>
<dbReference type="InterPro" id="IPR000490">
    <property type="entry name" value="Glyco_hydro_17"/>
</dbReference>
<accession>A0AAW2NBD7</accession>
<keyword evidence="3 5" id="KW-0326">Glycosidase</keyword>
<dbReference type="Gene3D" id="3.20.20.80">
    <property type="entry name" value="Glycosidases"/>
    <property type="match status" value="1"/>
</dbReference>
<comment type="caution">
    <text evidence="6">The sequence shown here is derived from an EMBL/GenBank/DDBJ whole genome shotgun (WGS) entry which is preliminary data.</text>
</comment>
<evidence type="ECO:0000256" key="2">
    <source>
        <dbReference type="ARBA" id="ARBA00022801"/>
    </source>
</evidence>
<dbReference type="AlphaFoldDB" id="A0AAW2NBD7"/>
<dbReference type="SUPFAM" id="SSF51445">
    <property type="entry name" value="(Trans)glycosidases"/>
    <property type="match status" value="1"/>
</dbReference>
<dbReference type="EMBL" id="JACGWJ010000020">
    <property type="protein sequence ID" value="KAL0339711.1"/>
    <property type="molecule type" value="Genomic_DNA"/>
</dbReference>
<evidence type="ECO:0000256" key="5">
    <source>
        <dbReference type="RuleBase" id="RU004336"/>
    </source>
</evidence>
<keyword evidence="2 5" id="KW-0378">Hydrolase</keyword>
<protein>
    <submittedName>
        <fullName evidence="6">Lichenase-2</fullName>
    </submittedName>
</protein>
<dbReference type="Pfam" id="PF00332">
    <property type="entry name" value="Glyco_hydro_17"/>
    <property type="match status" value="1"/>
</dbReference>
<evidence type="ECO:0000256" key="1">
    <source>
        <dbReference type="ARBA" id="ARBA00008773"/>
    </source>
</evidence>
<dbReference type="GO" id="GO:0005975">
    <property type="term" value="P:carbohydrate metabolic process"/>
    <property type="evidence" value="ECO:0007669"/>
    <property type="project" value="InterPro"/>
</dbReference>
<evidence type="ECO:0000256" key="3">
    <source>
        <dbReference type="ARBA" id="ARBA00023295"/>
    </source>
</evidence>
<sequence>MQNIANALFFARFGTKIKVSTATSPRLLGQFYPPSGAAFVSKVRPYIGSVIKSLRRISITATLHTCLPYISNPKGIGMDYALFSAPSSMVRDGFYKYWNLLDVLVDAIYVAVEKYGGNKVEVVVSETGWPSAGETAATSKCQDFQQQFDSACKRRNPKEA</sequence>
<evidence type="ECO:0000256" key="4">
    <source>
        <dbReference type="RuleBase" id="RU004335"/>
    </source>
</evidence>
<comment type="similarity">
    <text evidence="1 4">Belongs to the glycosyl hydrolase 17 family.</text>
</comment>
<dbReference type="InterPro" id="IPR017853">
    <property type="entry name" value="GH"/>
</dbReference>
<dbReference type="PANTHER" id="PTHR32227">
    <property type="entry name" value="GLUCAN ENDO-1,3-BETA-GLUCOSIDASE BG1-RELATED-RELATED"/>
    <property type="match status" value="1"/>
</dbReference>
<proteinExistence type="inferred from homology"/>
<reference evidence="6" key="2">
    <citation type="journal article" date="2024" name="Plant">
        <title>Genomic evolution and insights into agronomic trait innovations of Sesamum species.</title>
        <authorList>
            <person name="Miao H."/>
            <person name="Wang L."/>
            <person name="Qu L."/>
            <person name="Liu H."/>
            <person name="Sun Y."/>
            <person name="Le M."/>
            <person name="Wang Q."/>
            <person name="Wei S."/>
            <person name="Zheng Y."/>
            <person name="Lin W."/>
            <person name="Duan Y."/>
            <person name="Cao H."/>
            <person name="Xiong S."/>
            <person name="Wang X."/>
            <person name="Wei L."/>
            <person name="Li C."/>
            <person name="Ma Q."/>
            <person name="Ju M."/>
            <person name="Zhao R."/>
            <person name="Li G."/>
            <person name="Mu C."/>
            <person name="Tian Q."/>
            <person name="Mei H."/>
            <person name="Zhang T."/>
            <person name="Gao T."/>
            <person name="Zhang H."/>
        </authorList>
    </citation>
    <scope>NUCLEOTIDE SEQUENCE</scope>
    <source>
        <strain evidence="6">G02</strain>
    </source>
</reference>
<name>A0AAW2NBD7_SESRA</name>
<evidence type="ECO:0000313" key="6">
    <source>
        <dbReference type="EMBL" id="KAL0339711.1"/>
    </source>
</evidence>
<organism evidence="6">
    <name type="scientific">Sesamum radiatum</name>
    <name type="common">Black benniseed</name>
    <dbReference type="NCBI Taxonomy" id="300843"/>
    <lineage>
        <taxon>Eukaryota</taxon>
        <taxon>Viridiplantae</taxon>
        <taxon>Streptophyta</taxon>
        <taxon>Embryophyta</taxon>
        <taxon>Tracheophyta</taxon>
        <taxon>Spermatophyta</taxon>
        <taxon>Magnoliopsida</taxon>
        <taxon>eudicotyledons</taxon>
        <taxon>Gunneridae</taxon>
        <taxon>Pentapetalae</taxon>
        <taxon>asterids</taxon>
        <taxon>lamiids</taxon>
        <taxon>Lamiales</taxon>
        <taxon>Pedaliaceae</taxon>
        <taxon>Sesamum</taxon>
    </lineage>
</organism>